<reference evidence="2" key="1">
    <citation type="journal article" date="2021" name="Open Biol.">
        <title>Shared evolutionary footprints suggest mitochondrial oxidative damage underlies multiple complex I losses in fungi.</title>
        <authorList>
            <person name="Schikora-Tamarit M.A."/>
            <person name="Marcet-Houben M."/>
            <person name="Nosek J."/>
            <person name="Gabaldon T."/>
        </authorList>
    </citation>
    <scope>NUCLEOTIDE SEQUENCE</scope>
    <source>
        <strain evidence="2">CBS6341</strain>
    </source>
</reference>
<accession>A0A9P8TBQ1</accession>
<sequence>ESSLETSSEPEPREWSSSLSFGSNGASYVLESGSSLSSSECKGILTPPATPPPNNKLESDILMLSVEAVAK</sequence>
<evidence type="ECO:0000313" key="3">
    <source>
        <dbReference type="Proteomes" id="UP000769528"/>
    </source>
</evidence>
<feature type="region of interest" description="Disordered" evidence="1">
    <location>
        <begin position="39"/>
        <end position="58"/>
    </location>
</feature>
<dbReference type="AlphaFoldDB" id="A0A9P8TBQ1"/>
<keyword evidence="3" id="KW-1185">Reference proteome</keyword>
<feature type="region of interest" description="Disordered" evidence="1">
    <location>
        <begin position="1"/>
        <end position="22"/>
    </location>
</feature>
<reference evidence="2" key="2">
    <citation type="submission" date="2021-01" db="EMBL/GenBank/DDBJ databases">
        <authorList>
            <person name="Schikora-Tamarit M.A."/>
        </authorList>
    </citation>
    <scope>NUCLEOTIDE SEQUENCE</scope>
    <source>
        <strain evidence="2">CBS6341</strain>
    </source>
</reference>
<name>A0A9P8TBQ1_9ASCO</name>
<gene>
    <name evidence="2" type="ORF">WICMUC_003795</name>
</gene>
<organism evidence="2 3">
    <name type="scientific">Wickerhamomyces mucosus</name>
    <dbReference type="NCBI Taxonomy" id="1378264"/>
    <lineage>
        <taxon>Eukaryota</taxon>
        <taxon>Fungi</taxon>
        <taxon>Dikarya</taxon>
        <taxon>Ascomycota</taxon>
        <taxon>Saccharomycotina</taxon>
        <taxon>Saccharomycetes</taxon>
        <taxon>Phaffomycetales</taxon>
        <taxon>Wickerhamomycetaceae</taxon>
        <taxon>Wickerhamomyces</taxon>
    </lineage>
</organism>
<proteinExistence type="predicted"/>
<evidence type="ECO:0000256" key="1">
    <source>
        <dbReference type="SAM" id="MobiDB-lite"/>
    </source>
</evidence>
<dbReference type="Proteomes" id="UP000769528">
    <property type="component" value="Unassembled WGS sequence"/>
</dbReference>
<evidence type="ECO:0000313" key="2">
    <source>
        <dbReference type="EMBL" id="KAH3673231.1"/>
    </source>
</evidence>
<comment type="caution">
    <text evidence="2">The sequence shown here is derived from an EMBL/GenBank/DDBJ whole genome shotgun (WGS) entry which is preliminary data.</text>
</comment>
<protein>
    <submittedName>
        <fullName evidence="2">Uncharacterized protein</fullName>
    </submittedName>
</protein>
<feature type="non-terminal residue" evidence="2">
    <location>
        <position position="1"/>
    </location>
</feature>
<dbReference type="EMBL" id="JAEUBF010001032">
    <property type="protein sequence ID" value="KAH3673231.1"/>
    <property type="molecule type" value="Genomic_DNA"/>
</dbReference>